<reference evidence="2" key="1">
    <citation type="journal article" date="2023" name="Plants (Basel)">
        <title>Genomic Analysis of Leptolyngbya boryana CZ1 Reveals Efficient Carbon Fixation Modules.</title>
        <authorList>
            <person name="Bai X."/>
            <person name="Wang H."/>
            <person name="Cheng W."/>
            <person name="Wang J."/>
            <person name="Ma M."/>
            <person name="Hu H."/>
            <person name="Song Z."/>
            <person name="Ma H."/>
            <person name="Fan Y."/>
            <person name="Du C."/>
            <person name="Xu J."/>
        </authorList>
    </citation>
    <scope>NUCLEOTIDE SEQUENCE</scope>
    <source>
        <strain evidence="2">CZ1</strain>
    </source>
</reference>
<reference evidence="2" key="2">
    <citation type="submission" date="2023-07" db="EMBL/GenBank/DDBJ databases">
        <authorList>
            <person name="Bai X.-H."/>
            <person name="Wang H.-H."/>
            <person name="Wang J."/>
            <person name="Ma M.-Y."/>
            <person name="Hu H.-H."/>
            <person name="Song Z.-L."/>
            <person name="Ma H.-G."/>
            <person name="Fan Y."/>
            <person name="Du C.-Y."/>
            <person name="Xu J.-C."/>
        </authorList>
    </citation>
    <scope>NUCLEOTIDE SEQUENCE</scope>
    <source>
        <strain evidence="2">CZ1</strain>
    </source>
</reference>
<dbReference type="AlphaFoldDB" id="A0AA96WUE5"/>
<protein>
    <submittedName>
        <fullName evidence="2">Uncharacterized protein</fullName>
    </submittedName>
</protein>
<feature type="compositionally biased region" description="Polar residues" evidence="1">
    <location>
        <begin position="10"/>
        <end position="24"/>
    </location>
</feature>
<dbReference type="RefSeq" id="WP_316427433.1">
    <property type="nucleotide sequence ID" value="NZ_CP130144.1"/>
</dbReference>
<sequence length="66" mass="7257">MALGLGDRLSQLTLTEPTSSEDLQNRLQRRDALHQLMNPMGLGGFEVLIQSKGLNADIKLKGLTHD</sequence>
<feature type="region of interest" description="Disordered" evidence="1">
    <location>
        <begin position="1"/>
        <end position="24"/>
    </location>
</feature>
<proteinExistence type="predicted"/>
<evidence type="ECO:0000256" key="1">
    <source>
        <dbReference type="SAM" id="MobiDB-lite"/>
    </source>
</evidence>
<evidence type="ECO:0000313" key="2">
    <source>
        <dbReference type="EMBL" id="WNZ46186.1"/>
    </source>
</evidence>
<gene>
    <name evidence="2" type="ORF">Q2T42_30825</name>
</gene>
<accession>A0AA96WUE5</accession>
<dbReference type="EMBL" id="CP130144">
    <property type="protein sequence ID" value="WNZ46186.1"/>
    <property type="molecule type" value="Genomic_DNA"/>
</dbReference>
<organism evidence="2">
    <name type="scientific">Leptolyngbya boryana CZ1</name>
    <dbReference type="NCBI Taxonomy" id="3060204"/>
    <lineage>
        <taxon>Bacteria</taxon>
        <taxon>Bacillati</taxon>
        <taxon>Cyanobacteriota</taxon>
        <taxon>Cyanophyceae</taxon>
        <taxon>Leptolyngbyales</taxon>
        <taxon>Leptolyngbyaceae</taxon>
        <taxon>Leptolyngbya group</taxon>
        <taxon>Leptolyngbya</taxon>
    </lineage>
</organism>
<name>A0AA96WUE5_LEPBY</name>